<comment type="caution">
    <text evidence="2">The sequence shown here is derived from an EMBL/GenBank/DDBJ whole genome shotgun (WGS) entry which is preliminary data.</text>
</comment>
<dbReference type="PANTHER" id="PTHR38123:SF6">
    <property type="entry name" value="CELL WALL SERINE-THREONINE-RICH GALACTOMANNOPROTEIN MP1 (AFU_ORTHOLOGUE AFUA_4G03240)"/>
    <property type="match status" value="1"/>
</dbReference>
<dbReference type="InterPro" id="IPR021054">
    <property type="entry name" value="Cell_wall_mannoprotein_1"/>
</dbReference>
<proteinExistence type="predicted"/>
<evidence type="ECO:0000256" key="1">
    <source>
        <dbReference type="SAM" id="SignalP"/>
    </source>
</evidence>
<feature type="signal peptide" evidence="1">
    <location>
        <begin position="1"/>
        <end position="18"/>
    </location>
</feature>
<dbReference type="OrthoDB" id="2422134at2759"/>
<evidence type="ECO:0000313" key="3">
    <source>
        <dbReference type="Proteomes" id="UP000078397"/>
    </source>
</evidence>
<dbReference type="Gene3D" id="1.20.1280.140">
    <property type="match status" value="1"/>
</dbReference>
<sequence length="176" mass="18595">MKFTGPVVLLTVVTGAYSFVIERDLKTITGVLAGVQTNVDGLDGAIKAWTTDPSKVLDASNKLIATIKQGTGTVKSSPNLALNDAVQLIKPVQELKNHAQTLVNDLKGKKAQVQKQGLCDVVRGEIGDINTDSKGLIDATISKVPESAQNIAKQQAQGIIDVLNDAQDAFSQKNCA</sequence>
<dbReference type="KEGG" id="pchm:VFPPC_13235"/>
<dbReference type="AlphaFoldDB" id="A0A179F798"/>
<keyword evidence="1" id="KW-0732">Signal</keyword>
<dbReference type="GeneID" id="28855006"/>
<keyword evidence="3" id="KW-1185">Reference proteome</keyword>
<protein>
    <submittedName>
        <fullName evidence="2">Hydrophobic surface binding protein A domain-containing protein</fullName>
    </submittedName>
</protein>
<name>A0A179F798_METCM</name>
<dbReference type="Pfam" id="PF12296">
    <property type="entry name" value="HsbA"/>
    <property type="match status" value="1"/>
</dbReference>
<evidence type="ECO:0000313" key="2">
    <source>
        <dbReference type="EMBL" id="OAQ61277.1"/>
    </source>
</evidence>
<dbReference type="Proteomes" id="UP000078397">
    <property type="component" value="Unassembled WGS sequence"/>
</dbReference>
<dbReference type="STRING" id="1380566.A0A179F798"/>
<reference evidence="2 3" key="1">
    <citation type="journal article" date="2016" name="PLoS Pathog.">
        <title>Biosynthesis of antibiotic leucinostatins in bio-control fungus Purpureocillium lilacinum and their inhibition on phytophthora revealed by genome mining.</title>
        <authorList>
            <person name="Wang G."/>
            <person name="Liu Z."/>
            <person name="Lin R."/>
            <person name="Li E."/>
            <person name="Mao Z."/>
            <person name="Ling J."/>
            <person name="Yang Y."/>
            <person name="Yin W.B."/>
            <person name="Xie B."/>
        </authorList>
    </citation>
    <scope>NUCLEOTIDE SEQUENCE [LARGE SCALE GENOMIC DNA]</scope>
    <source>
        <strain evidence="2">170</strain>
    </source>
</reference>
<organism evidence="2 3">
    <name type="scientific">Pochonia chlamydosporia 170</name>
    <dbReference type="NCBI Taxonomy" id="1380566"/>
    <lineage>
        <taxon>Eukaryota</taxon>
        <taxon>Fungi</taxon>
        <taxon>Dikarya</taxon>
        <taxon>Ascomycota</taxon>
        <taxon>Pezizomycotina</taxon>
        <taxon>Sordariomycetes</taxon>
        <taxon>Hypocreomycetidae</taxon>
        <taxon>Hypocreales</taxon>
        <taxon>Clavicipitaceae</taxon>
        <taxon>Pochonia</taxon>
    </lineage>
</organism>
<dbReference type="GO" id="GO:0005576">
    <property type="term" value="C:extracellular region"/>
    <property type="evidence" value="ECO:0007669"/>
    <property type="project" value="TreeGrafter"/>
</dbReference>
<accession>A0A179F798</accession>
<dbReference type="PANTHER" id="PTHR38123">
    <property type="entry name" value="CELL WALL SERINE-THREONINE-RICH GALACTOMANNOPROTEIN MP1 (AFU_ORTHOLOGUE AFUA_4G03240)"/>
    <property type="match status" value="1"/>
</dbReference>
<feature type="chain" id="PRO_5008101313" evidence="1">
    <location>
        <begin position="19"/>
        <end position="176"/>
    </location>
</feature>
<gene>
    <name evidence="2" type="ORF">VFPPC_13235</name>
</gene>
<dbReference type="EMBL" id="LSBJ02000001">
    <property type="protein sequence ID" value="OAQ61277.1"/>
    <property type="molecule type" value="Genomic_DNA"/>
</dbReference>
<dbReference type="RefSeq" id="XP_018139086.1">
    <property type="nucleotide sequence ID" value="XM_018291012.1"/>
</dbReference>